<gene>
    <name evidence="2" type="ORF">S03H2_71205</name>
</gene>
<accession>X1M1K0</accession>
<keyword evidence="1" id="KW-0812">Transmembrane</keyword>
<dbReference type="EMBL" id="BARU01047561">
    <property type="protein sequence ID" value="GAI00279.1"/>
    <property type="molecule type" value="Genomic_DNA"/>
</dbReference>
<evidence type="ECO:0000256" key="1">
    <source>
        <dbReference type="SAM" id="Phobius"/>
    </source>
</evidence>
<proteinExistence type="predicted"/>
<comment type="caution">
    <text evidence="2">The sequence shown here is derived from an EMBL/GenBank/DDBJ whole genome shotgun (WGS) entry which is preliminary data.</text>
</comment>
<keyword evidence="1" id="KW-0472">Membrane</keyword>
<protein>
    <submittedName>
        <fullName evidence="2">Uncharacterized protein</fullName>
    </submittedName>
</protein>
<organism evidence="2">
    <name type="scientific">marine sediment metagenome</name>
    <dbReference type="NCBI Taxonomy" id="412755"/>
    <lineage>
        <taxon>unclassified sequences</taxon>
        <taxon>metagenomes</taxon>
        <taxon>ecological metagenomes</taxon>
    </lineage>
</organism>
<feature type="non-terminal residue" evidence="2">
    <location>
        <position position="33"/>
    </location>
</feature>
<keyword evidence="1" id="KW-1133">Transmembrane helix</keyword>
<sequence>MTLIIKKVEKNLGKVTILVIYSLVIFFFLVNGE</sequence>
<dbReference type="AlphaFoldDB" id="X1M1K0"/>
<reference evidence="2" key="1">
    <citation type="journal article" date="2014" name="Front. Microbiol.">
        <title>High frequency of phylogenetically diverse reductive dehalogenase-homologous genes in deep subseafloor sedimentary metagenomes.</title>
        <authorList>
            <person name="Kawai M."/>
            <person name="Futagami T."/>
            <person name="Toyoda A."/>
            <person name="Takaki Y."/>
            <person name="Nishi S."/>
            <person name="Hori S."/>
            <person name="Arai W."/>
            <person name="Tsubouchi T."/>
            <person name="Morono Y."/>
            <person name="Uchiyama I."/>
            <person name="Ito T."/>
            <person name="Fujiyama A."/>
            <person name="Inagaki F."/>
            <person name="Takami H."/>
        </authorList>
    </citation>
    <scope>NUCLEOTIDE SEQUENCE</scope>
    <source>
        <strain evidence="2">Expedition CK06-06</strain>
    </source>
</reference>
<evidence type="ECO:0000313" key="2">
    <source>
        <dbReference type="EMBL" id="GAI00279.1"/>
    </source>
</evidence>
<feature type="transmembrane region" description="Helical" evidence="1">
    <location>
        <begin position="12"/>
        <end position="30"/>
    </location>
</feature>
<name>X1M1K0_9ZZZZ</name>